<accession>A0A645DI24</accession>
<evidence type="ECO:0000313" key="1">
    <source>
        <dbReference type="EMBL" id="MPM88658.1"/>
    </source>
</evidence>
<sequence length="88" mass="10407">MQVQQRDHGLVLVPALVELRDHLVVVDGVALDHVERNLLIRFGHDDRFVPNDRRRSFHIRAERAKLNLTRLLREVNDHRRQRNDSDDG</sequence>
<dbReference type="AlphaFoldDB" id="A0A645DI24"/>
<reference evidence="1" key="1">
    <citation type="submission" date="2019-08" db="EMBL/GenBank/DDBJ databases">
        <authorList>
            <person name="Kucharzyk K."/>
            <person name="Murdoch R.W."/>
            <person name="Higgins S."/>
            <person name="Loffler F."/>
        </authorList>
    </citation>
    <scope>NUCLEOTIDE SEQUENCE</scope>
</reference>
<gene>
    <name evidence="1" type="ORF">SDC9_135762</name>
</gene>
<organism evidence="1">
    <name type="scientific">bioreactor metagenome</name>
    <dbReference type="NCBI Taxonomy" id="1076179"/>
    <lineage>
        <taxon>unclassified sequences</taxon>
        <taxon>metagenomes</taxon>
        <taxon>ecological metagenomes</taxon>
    </lineage>
</organism>
<proteinExistence type="predicted"/>
<name>A0A645DI24_9ZZZZ</name>
<dbReference type="EMBL" id="VSSQ01036240">
    <property type="protein sequence ID" value="MPM88658.1"/>
    <property type="molecule type" value="Genomic_DNA"/>
</dbReference>
<comment type="caution">
    <text evidence="1">The sequence shown here is derived from an EMBL/GenBank/DDBJ whole genome shotgun (WGS) entry which is preliminary data.</text>
</comment>
<protein>
    <submittedName>
        <fullName evidence="1">Uncharacterized protein</fullName>
    </submittedName>
</protein>